<dbReference type="EMBL" id="KQ087200">
    <property type="protein sequence ID" value="KLT42881.1"/>
    <property type="molecule type" value="Genomic_DNA"/>
</dbReference>
<evidence type="ECO:0000256" key="7">
    <source>
        <dbReference type="ARBA" id="ARBA00023128"/>
    </source>
</evidence>
<comment type="similarity">
    <text evidence="2 9">Belongs to the Tim17/Tim22/Tim23 family.</text>
</comment>
<name>A0A0J0XNZ8_9TREE</name>
<dbReference type="InterPro" id="IPR039175">
    <property type="entry name" value="TIM22"/>
</dbReference>
<feature type="region of interest" description="Disordered" evidence="10">
    <location>
        <begin position="1"/>
        <end position="29"/>
    </location>
</feature>
<keyword evidence="12" id="KW-1185">Reference proteome</keyword>
<dbReference type="AlphaFoldDB" id="A0A0J0XNZ8"/>
<reference evidence="11 12" key="1">
    <citation type="submission" date="2015-03" db="EMBL/GenBank/DDBJ databases">
        <title>Genomics and transcriptomics of the oil-accumulating basidiomycete yeast T. oleaginosus allow insights into substrate utilization and the diverse evolutionary trajectories of mating systems in fungi.</title>
        <authorList>
            <consortium name="DOE Joint Genome Institute"/>
            <person name="Kourist R."/>
            <person name="Kracht O."/>
            <person name="Bracharz F."/>
            <person name="Lipzen A."/>
            <person name="Nolan M."/>
            <person name="Ohm R."/>
            <person name="Grigoriev I."/>
            <person name="Sun S."/>
            <person name="Heitman J."/>
            <person name="Bruck T."/>
            <person name="Nowrousian M."/>
        </authorList>
    </citation>
    <scope>NUCLEOTIDE SEQUENCE [LARGE SCALE GENOMIC DNA]</scope>
    <source>
        <strain evidence="11 12">IBC0246</strain>
    </source>
</reference>
<evidence type="ECO:0000313" key="12">
    <source>
        <dbReference type="Proteomes" id="UP000053611"/>
    </source>
</evidence>
<keyword evidence="6 9" id="KW-1133">Transmembrane helix</keyword>
<keyword evidence="9" id="KW-0813">Transport</keyword>
<evidence type="ECO:0000256" key="3">
    <source>
        <dbReference type="ARBA" id="ARBA00020722"/>
    </source>
</evidence>
<evidence type="ECO:0000256" key="10">
    <source>
        <dbReference type="SAM" id="MobiDB-lite"/>
    </source>
</evidence>
<dbReference type="Proteomes" id="UP000053611">
    <property type="component" value="Unassembled WGS sequence"/>
</dbReference>
<dbReference type="GO" id="GO:0030943">
    <property type="term" value="F:mitochondrion targeting sequence binding"/>
    <property type="evidence" value="ECO:0007669"/>
    <property type="project" value="TreeGrafter"/>
</dbReference>
<evidence type="ECO:0000256" key="9">
    <source>
        <dbReference type="RuleBase" id="RU367038"/>
    </source>
</evidence>
<evidence type="ECO:0000256" key="4">
    <source>
        <dbReference type="ARBA" id="ARBA00022692"/>
    </source>
</evidence>
<feature type="transmembrane region" description="Helical" evidence="9">
    <location>
        <begin position="155"/>
        <end position="175"/>
    </location>
</feature>
<evidence type="ECO:0000256" key="5">
    <source>
        <dbReference type="ARBA" id="ARBA00022792"/>
    </source>
</evidence>
<comment type="subunit">
    <text evidence="9">Component of the TIM22 complex.</text>
</comment>
<dbReference type="PANTHER" id="PTHR14110">
    <property type="entry name" value="MITOCHONDRIAL IMPORT INNER MEMBRANE TRANSLOCASE SUBUNIT TIM22"/>
    <property type="match status" value="1"/>
</dbReference>
<evidence type="ECO:0000256" key="8">
    <source>
        <dbReference type="ARBA" id="ARBA00023136"/>
    </source>
</evidence>
<keyword evidence="8 9" id="KW-0472">Membrane</keyword>
<dbReference type="Pfam" id="PF02466">
    <property type="entry name" value="Tim17"/>
    <property type="match status" value="1"/>
</dbReference>
<evidence type="ECO:0000256" key="1">
    <source>
        <dbReference type="ARBA" id="ARBA00004448"/>
    </source>
</evidence>
<evidence type="ECO:0000313" key="11">
    <source>
        <dbReference type="EMBL" id="KLT42881.1"/>
    </source>
</evidence>
<dbReference type="PANTHER" id="PTHR14110:SF0">
    <property type="entry name" value="MITOCHONDRIAL IMPORT INNER MEMBRANE TRANSLOCASE SUBUNIT TIM22"/>
    <property type="match status" value="1"/>
</dbReference>
<sequence length="183" mass="19536">MSQPNHPLLAPLYPAGSEPFPPGTSEEDKEGYRQMQKWSKMAGDFMHFCPVKVGMAGGMGFALGGFVSLMGATFALDDPLSRANQQLTAGGKTMAVVKDMGRNMWSQGRGFAKVGALYSGYECVIEGYRAKNDHWNGIAGGFCAGATLARNSGPWGCLLGGMGFAAFSAVIDLWIRRTPSEEP</sequence>
<comment type="subcellular location">
    <subcellularLocation>
        <location evidence="1 9">Mitochondrion inner membrane</location>
        <topology evidence="1 9">Multi-pass membrane protein</topology>
    </subcellularLocation>
</comment>
<gene>
    <name evidence="11" type="ORF">CC85DRAFT_273541</name>
</gene>
<protein>
    <recommendedName>
        <fullName evidence="3 9">Mitochondrial import inner membrane translocase subunit TIM22</fullName>
    </recommendedName>
</protein>
<dbReference type="GeneID" id="28981925"/>
<proteinExistence type="inferred from homology"/>
<dbReference type="GO" id="GO:0008320">
    <property type="term" value="F:protein transmembrane transporter activity"/>
    <property type="evidence" value="ECO:0007669"/>
    <property type="project" value="UniProtKB-UniRule"/>
</dbReference>
<dbReference type="RefSeq" id="XP_018279372.1">
    <property type="nucleotide sequence ID" value="XM_018421322.1"/>
</dbReference>
<dbReference type="OrthoDB" id="75343at2759"/>
<feature type="transmembrane region" description="Helical" evidence="9">
    <location>
        <begin position="53"/>
        <end position="76"/>
    </location>
</feature>
<keyword evidence="4 9" id="KW-0812">Transmembrane</keyword>
<accession>A0A0J0XNZ8</accession>
<organism evidence="11 12">
    <name type="scientific">Cutaneotrichosporon oleaginosum</name>
    <dbReference type="NCBI Taxonomy" id="879819"/>
    <lineage>
        <taxon>Eukaryota</taxon>
        <taxon>Fungi</taxon>
        <taxon>Dikarya</taxon>
        <taxon>Basidiomycota</taxon>
        <taxon>Agaricomycotina</taxon>
        <taxon>Tremellomycetes</taxon>
        <taxon>Trichosporonales</taxon>
        <taxon>Trichosporonaceae</taxon>
        <taxon>Cutaneotrichosporon</taxon>
    </lineage>
</organism>
<keyword evidence="9" id="KW-0811">Translocation</keyword>
<dbReference type="GO" id="GO:0045039">
    <property type="term" value="P:protein insertion into mitochondrial inner membrane"/>
    <property type="evidence" value="ECO:0007669"/>
    <property type="project" value="UniProtKB-UniRule"/>
</dbReference>
<keyword evidence="9" id="KW-0653">Protein transport</keyword>
<evidence type="ECO:0000256" key="2">
    <source>
        <dbReference type="ARBA" id="ARBA00008444"/>
    </source>
</evidence>
<comment type="function">
    <text evidence="9">Essential core component of the TIM22 complex, a complex that mediates the import and insertion of multi-pass transmembrane proteins into the mitochondrial inner membrane. In the TIM22 complex, it constitutes the voltage-activated and signal-gated channel. Forms a twin-pore translocase that uses the membrane potential as external driving force in 2 voltage-dependent steps.</text>
</comment>
<dbReference type="GO" id="GO:0042721">
    <property type="term" value="C:TIM22 mitochondrial import inner membrane insertion complex"/>
    <property type="evidence" value="ECO:0007669"/>
    <property type="project" value="UniProtKB-UniRule"/>
</dbReference>
<evidence type="ECO:0000256" key="6">
    <source>
        <dbReference type="ARBA" id="ARBA00022989"/>
    </source>
</evidence>
<dbReference type="STRING" id="879819.A0A0J0XNZ8"/>
<keyword evidence="7 9" id="KW-0496">Mitochondrion</keyword>
<keyword evidence="5 9" id="KW-0999">Mitochondrion inner membrane</keyword>